<dbReference type="InterPro" id="IPR003695">
    <property type="entry name" value="Ppx_GppA_N"/>
</dbReference>
<gene>
    <name evidence="2" type="ORF">Q604_UNBC02052G0001</name>
</gene>
<accession>W1YNL9</accession>
<organism evidence="2">
    <name type="scientific">human gut metagenome</name>
    <dbReference type="NCBI Taxonomy" id="408170"/>
    <lineage>
        <taxon>unclassified sequences</taxon>
        <taxon>metagenomes</taxon>
        <taxon>organismal metagenomes</taxon>
    </lineage>
</organism>
<evidence type="ECO:0000259" key="1">
    <source>
        <dbReference type="Pfam" id="PF02541"/>
    </source>
</evidence>
<dbReference type="AlphaFoldDB" id="W1YNL9"/>
<protein>
    <submittedName>
        <fullName evidence="2">Ppx/GppA phosphatase family protein</fullName>
    </submittedName>
</protein>
<proteinExistence type="predicted"/>
<dbReference type="Pfam" id="PF02541">
    <property type="entry name" value="Ppx-GppA"/>
    <property type="match status" value="1"/>
</dbReference>
<dbReference type="Gene3D" id="3.30.420.150">
    <property type="entry name" value="Exopolyphosphatase. Domain 2"/>
    <property type="match status" value="1"/>
</dbReference>
<reference evidence="2" key="1">
    <citation type="submission" date="2013-12" db="EMBL/GenBank/DDBJ databases">
        <title>A Varibaculum cambriense genome reconstructed from a premature infant gut community with otherwise low bacterial novelty that shifts toward anaerobic metabolism during the third week of life.</title>
        <authorList>
            <person name="Brown C.T."/>
            <person name="Sharon I."/>
            <person name="Thomas B.C."/>
            <person name="Castelle C.J."/>
            <person name="Morowitz M.J."/>
            <person name="Banfield J.F."/>
        </authorList>
    </citation>
    <scope>NUCLEOTIDE SEQUENCE</scope>
</reference>
<feature type="domain" description="Ppx/GppA phosphatase N-terminal" evidence="1">
    <location>
        <begin position="5"/>
        <end position="64"/>
    </location>
</feature>
<feature type="non-terminal residue" evidence="2">
    <location>
        <position position="69"/>
    </location>
</feature>
<name>W1YNL9_9ZZZZ</name>
<comment type="caution">
    <text evidence="2">The sequence shown here is derived from an EMBL/GenBank/DDBJ whole genome shotgun (WGS) entry which is preliminary data.</text>
</comment>
<evidence type="ECO:0000313" key="2">
    <source>
        <dbReference type="EMBL" id="ETJ43916.1"/>
    </source>
</evidence>
<dbReference type="EMBL" id="AZMM01002052">
    <property type="protein sequence ID" value="ETJ43916.1"/>
    <property type="molecule type" value="Genomic_DNA"/>
</dbReference>
<feature type="non-terminal residue" evidence="2">
    <location>
        <position position="1"/>
    </location>
</feature>
<sequence>IHQIRLEFMDRISEHCPMEWRILTGDEEAIYGFNGALGDQLNDGRHYTTIDIGGGSTELALGNKDGVYW</sequence>